<comment type="caution">
    <text evidence="8">The sequence shown here is derived from an EMBL/GenBank/DDBJ whole genome shotgun (WGS) entry which is preliminary data.</text>
</comment>
<comment type="subcellular location">
    <subcellularLocation>
        <location evidence="1">Cell membrane</location>
        <topology evidence="1">Multi-pass membrane protein</topology>
    </subcellularLocation>
</comment>
<dbReference type="PANTHER" id="PTHR43663:SF1">
    <property type="entry name" value="CHROMATE TRANSPORTER"/>
    <property type="match status" value="1"/>
</dbReference>
<evidence type="ECO:0000313" key="9">
    <source>
        <dbReference type="Proteomes" id="UP000620366"/>
    </source>
</evidence>
<dbReference type="PANTHER" id="PTHR43663">
    <property type="entry name" value="CHROMATE TRANSPORT PROTEIN-RELATED"/>
    <property type="match status" value="1"/>
</dbReference>
<keyword evidence="4 7" id="KW-0812">Transmembrane</keyword>
<feature type="transmembrane region" description="Helical" evidence="7">
    <location>
        <begin position="159"/>
        <end position="176"/>
    </location>
</feature>
<feature type="transmembrane region" description="Helical" evidence="7">
    <location>
        <begin position="74"/>
        <end position="96"/>
    </location>
</feature>
<evidence type="ECO:0000256" key="2">
    <source>
        <dbReference type="ARBA" id="ARBA00005262"/>
    </source>
</evidence>
<evidence type="ECO:0000256" key="7">
    <source>
        <dbReference type="SAM" id="Phobius"/>
    </source>
</evidence>
<feature type="transmembrane region" description="Helical" evidence="7">
    <location>
        <begin position="108"/>
        <end position="129"/>
    </location>
</feature>
<dbReference type="InterPro" id="IPR003370">
    <property type="entry name" value="Chromate_transpt"/>
</dbReference>
<keyword evidence="9" id="KW-1185">Reference proteome</keyword>
<evidence type="ECO:0000313" key="8">
    <source>
        <dbReference type="EMBL" id="MBC8535973.1"/>
    </source>
</evidence>
<evidence type="ECO:0000256" key="6">
    <source>
        <dbReference type="ARBA" id="ARBA00023136"/>
    </source>
</evidence>
<dbReference type="Proteomes" id="UP000620366">
    <property type="component" value="Unassembled WGS sequence"/>
</dbReference>
<keyword evidence="3" id="KW-1003">Cell membrane</keyword>
<evidence type="ECO:0000256" key="1">
    <source>
        <dbReference type="ARBA" id="ARBA00004651"/>
    </source>
</evidence>
<dbReference type="RefSeq" id="WP_249299724.1">
    <property type="nucleotide sequence ID" value="NZ_JACRSP010000002.1"/>
</dbReference>
<feature type="transmembrane region" description="Helical" evidence="7">
    <location>
        <begin position="7"/>
        <end position="27"/>
    </location>
</feature>
<feature type="transmembrane region" description="Helical" evidence="7">
    <location>
        <begin position="135"/>
        <end position="152"/>
    </location>
</feature>
<keyword evidence="5 7" id="KW-1133">Transmembrane helix</keyword>
<name>A0A926DCC8_9FIRM</name>
<proteinExistence type="inferred from homology"/>
<gene>
    <name evidence="8" type="ORF">H8695_04625</name>
</gene>
<dbReference type="GO" id="GO:0005886">
    <property type="term" value="C:plasma membrane"/>
    <property type="evidence" value="ECO:0007669"/>
    <property type="project" value="UniProtKB-SubCell"/>
</dbReference>
<dbReference type="EMBL" id="JACRSP010000002">
    <property type="protein sequence ID" value="MBC8535973.1"/>
    <property type="molecule type" value="Genomic_DNA"/>
</dbReference>
<organism evidence="8 9">
    <name type="scientific">Feifania hominis</name>
    <dbReference type="NCBI Taxonomy" id="2763660"/>
    <lineage>
        <taxon>Bacteria</taxon>
        <taxon>Bacillati</taxon>
        <taxon>Bacillota</taxon>
        <taxon>Clostridia</taxon>
        <taxon>Eubacteriales</taxon>
        <taxon>Feifaniaceae</taxon>
        <taxon>Feifania</taxon>
    </lineage>
</organism>
<keyword evidence="6 7" id="KW-0472">Membrane</keyword>
<accession>A0A926DCC8</accession>
<evidence type="ECO:0000256" key="5">
    <source>
        <dbReference type="ARBA" id="ARBA00022989"/>
    </source>
</evidence>
<sequence>MIYLELFTVFVKIGFCCFGGLAMIPVISAEMVSHAWLTLDEVADIVAIAEMTPGAIGINSATFAGMKMAGVSGAVVASLGVMVPSLTLCLLAGFFLQKLKGNPLLDNALRGIRPVCMGMIASVVVTMSIENFFPQGAFCWQALLIAAAVFLLQRRFHAGVPVQIGFAAVLGLILFSI</sequence>
<comment type="similarity">
    <text evidence="2">Belongs to the chromate ion transporter (CHR) (TC 2.A.51) family.</text>
</comment>
<protein>
    <submittedName>
        <fullName evidence="8">Chromate transporter</fullName>
    </submittedName>
</protein>
<dbReference type="Pfam" id="PF02417">
    <property type="entry name" value="Chromate_transp"/>
    <property type="match status" value="1"/>
</dbReference>
<dbReference type="AlphaFoldDB" id="A0A926DCC8"/>
<evidence type="ECO:0000256" key="3">
    <source>
        <dbReference type="ARBA" id="ARBA00022475"/>
    </source>
</evidence>
<evidence type="ECO:0000256" key="4">
    <source>
        <dbReference type="ARBA" id="ARBA00022692"/>
    </source>
</evidence>
<dbReference type="InterPro" id="IPR052518">
    <property type="entry name" value="CHR_Transporter"/>
</dbReference>
<reference evidence="8" key="1">
    <citation type="submission" date="2020-08" db="EMBL/GenBank/DDBJ databases">
        <title>Genome public.</title>
        <authorList>
            <person name="Liu C."/>
            <person name="Sun Q."/>
        </authorList>
    </citation>
    <scope>NUCLEOTIDE SEQUENCE</scope>
    <source>
        <strain evidence="8">BX7</strain>
    </source>
</reference>
<dbReference type="GO" id="GO:0015109">
    <property type="term" value="F:chromate transmembrane transporter activity"/>
    <property type="evidence" value="ECO:0007669"/>
    <property type="project" value="InterPro"/>
</dbReference>